<feature type="compositionally biased region" description="Polar residues" evidence="1">
    <location>
        <begin position="80"/>
        <end position="89"/>
    </location>
</feature>
<reference evidence="2" key="1">
    <citation type="submission" date="2023-03" db="EMBL/GenBank/DDBJ databases">
        <title>Massive genome expansion in bonnet fungi (Mycena s.s.) driven by repeated elements and novel gene families across ecological guilds.</title>
        <authorList>
            <consortium name="Lawrence Berkeley National Laboratory"/>
            <person name="Harder C.B."/>
            <person name="Miyauchi S."/>
            <person name="Viragh M."/>
            <person name="Kuo A."/>
            <person name="Thoen E."/>
            <person name="Andreopoulos B."/>
            <person name="Lu D."/>
            <person name="Skrede I."/>
            <person name="Drula E."/>
            <person name="Henrissat B."/>
            <person name="Morin E."/>
            <person name="Kohler A."/>
            <person name="Barry K."/>
            <person name="LaButti K."/>
            <person name="Morin E."/>
            <person name="Salamov A."/>
            <person name="Lipzen A."/>
            <person name="Mereny Z."/>
            <person name="Hegedus B."/>
            <person name="Baldrian P."/>
            <person name="Stursova M."/>
            <person name="Weitz H."/>
            <person name="Taylor A."/>
            <person name="Grigoriev I.V."/>
            <person name="Nagy L.G."/>
            <person name="Martin F."/>
            <person name="Kauserud H."/>
        </authorList>
    </citation>
    <scope>NUCLEOTIDE SEQUENCE</scope>
    <source>
        <strain evidence="2">9284</strain>
    </source>
</reference>
<evidence type="ECO:0000256" key="1">
    <source>
        <dbReference type="SAM" id="MobiDB-lite"/>
    </source>
</evidence>
<comment type="caution">
    <text evidence="2">The sequence shown here is derived from an EMBL/GenBank/DDBJ whole genome shotgun (WGS) entry which is preliminary data.</text>
</comment>
<dbReference type="Proteomes" id="UP001221142">
    <property type="component" value="Unassembled WGS sequence"/>
</dbReference>
<dbReference type="AlphaFoldDB" id="A0AAD7C146"/>
<proteinExistence type="predicted"/>
<evidence type="ECO:0000313" key="2">
    <source>
        <dbReference type="EMBL" id="KAJ7636395.1"/>
    </source>
</evidence>
<organism evidence="2 3">
    <name type="scientific">Roridomyces roridus</name>
    <dbReference type="NCBI Taxonomy" id="1738132"/>
    <lineage>
        <taxon>Eukaryota</taxon>
        <taxon>Fungi</taxon>
        <taxon>Dikarya</taxon>
        <taxon>Basidiomycota</taxon>
        <taxon>Agaricomycotina</taxon>
        <taxon>Agaricomycetes</taxon>
        <taxon>Agaricomycetidae</taxon>
        <taxon>Agaricales</taxon>
        <taxon>Marasmiineae</taxon>
        <taxon>Mycenaceae</taxon>
        <taxon>Roridomyces</taxon>
    </lineage>
</organism>
<evidence type="ECO:0000313" key="3">
    <source>
        <dbReference type="Proteomes" id="UP001221142"/>
    </source>
</evidence>
<protein>
    <submittedName>
        <fullName evidence="2">Uncharacterized protein</fullName>
    </submittedName>
</protein>
<gene>
    <name evidence="2" type="ORF">FB45DRAFT_1138023</name>
</gene>
<accession>A0AAD7C146</accession>
<keyword evidence="3" id="KW-1185">Reference proteome</keyword>
<dbReference type="EMBL" id="JARKIF010000006">
    <property type="protein sequence ID" value="KAJ7636395.1"/>
    <property type="molecule type" value="Genomic_DNA"/>
</dbReference>
<sequence length="279" mass="30384">MFPAIYTLISATLFYIRAAILRFFRSRSSAVNPAAVTPYPLAPHLENCILDIHTEGASIVAESDVDLEKGYQCPTPAPPNSSSLTRPPRSTLSVVTNLHLNPAVQAKKSKGQDENVALGLPLPATSPSRKPTTRHATLIASAVPSSKLRSPITIDWAARVHSVFYKPSPSDIEEKEDVRAVFNSNRDSFGIALGMALDNRERKRQQATTTVDWAARIHSVFYKKPEPGVDDFNVRAVFSTQESVVSALALDGASDCDTSAVFNSTLHRVFGLLGGLWRN</sequence>
<name>A0AAD7C146_9AGAR</name>
<feature type="region of interest" description="Disordered" evidence="1">
    <location>
        <begin position="70"/>
        <end position="89"/>
    </location>
</feature>